<protein>
    <recommendedName>
        <fullName evidence="3">DUF3310 domain-containing protein</fullName>
    </recommendedName>
</protein>
<accession>A0A364VE14</accession>
<reference evidence="1 2" key="1">
    <citation type="journal article" date="2018" name="Syst. Appl. Microbiol.">
        <title>Corynebacterium heidelbergense sp. nov., isolated from the preen glands of Egyptian geese (Alopochen aegyptiacus).</title>
        <authorList>
            <person name="Braun M.S."/>
            <person name="Wang E."/>
            <person name="Zimmermann S."/>
            <person name="Wink M."/>
        </authorList>
    </citation>
    <scope>NUCLEOTIDE SEQUENCE [LARGE SCALE GENOMIC DNA]</scope>
    <source>
        <strain evidence="1 2">DSM 104638</strain>
    </source>
</reference>
<evidence type="ECO:0000313" key="1">
    <source>
        <dbReference type="EMBL" id="RAV34902.1"/>
    </source>
</evidence>
<dbReference type="Pfam" id="PF11753">
    <property type="entry name" value="DUF3310"/>
    <property type="match status" value="1"/>
</dbReference>
<evidence type="ECO:0000313" key="2">
    <source>
        <dbReference type="Proteomes" id="UP000251047"/>
    </source>
</evidence>
<dbReference type="RefSeq" id="WP_112768618.1">
    <property type="nucleotide sequence ID" value="NZ_CP063191.1"/>
</dbReference>
<comment type="caution">
    <text evidence="1">The sequence shown here is derived from an EMBL/GenBank/DDBJ whole genome shotgun (WGS) entry which is preliminary data.</text>
</comment>
<dbReference type="EMBL" id="PHQP01000003">
    <property type="protein sequence ID" value="RAV34902.1"/>
    <property type="molecule type" value="Genomic_DNA"/>
</dbReference>
<dbReference type="OrthoDB" id="1684418at2"/>
<organism evidence="1 2">
    <name type="scientific">Corynebacterium heidelbergense</name>
    <dbReference type="NCBI Taxonomy" id="2055947"/>
    <lineage>
        <taxon>Bacteria</taxon>
        <taxon>Bacillati</taxon>
        <taxon>Actinomycetota</taxon>
        <taxon>Actinomycetes</taxon>
        <taxon>Mycobacteriales</taxon>
        <taxon>Corynebacteriaceae</taxon>
        <taxon>Corynebacterium</taxon>
    </lineage>
</organism>
<evidence type="ECO:0008006" key="3">
    <source>
        <dbReference type="Google" id="ProtNLM"/>
    </source>
</evidence>
<dbReference type="InterPro" id="IPR021739">
    <property type="entry name" value="SaV-like"/>
</dbReference>
<proteinExistence type="predicted"/>
<name>A0A364VE14_9CORY</name>
<dbReference type="Proteomes" id="UP000251047">
    <property type="component" value="Unassembled WGS sequence"/>
</dbReference>
<sequence length="71" mass="8393">MSDPVNPDHYKTNGLEAIDVIEAFFMHSPHLANVFKYTARAGKKDNELQDLRKAQWYLNRWIDLKERDEDS</sequence>
<gene>
    <name evidence="1" type="ORF">CWC39_00755</name>
</gene>
<dbReference type="AlphaFoldDB" id="A0A364VE14"/>